<reference evidence="2 3" key="1">
    <citation type="submission" date="2022-12" db="EMBL/GenBank/DDBJ databases">
        <title>Chromosome-scale assembly of the Ensete ventricosum genome.</title>
        <authorList>
            <person name="Dussert Y."/>
            <person name="Stocks J."/>
            <person name="Wendawek A."/>
            <person name="Woldeyes F."/>
            <person name="Nichols R.A."/>
            <person name="Borrell J.S."/>
        </authorList>
    </citation>
    <scope>NUCLEOTIDE SEQUENCE [LARGE SCALE GENOMIC DNA]</scope>
    <source>
        <strain evidence="3">cv. Maze</strain>
        <tissue evidence="2">Seeds</tissue>
    </source>
</reference>
<proteinExistence type="predicted"/>
<evidence type="ECO:0000256" key="1">
    <source>
        <dbReference type="SAM" id="MobiDB-lite"/>
    </source>
</evidence>
<evidence type="ECO:0000313" key="3">
    <source>
        <dbReference type="Proteomes" id="UP001222027"/>
    </source>
</evidence>
<sequence length="66" mass="7015">MSDGEKNATSPRRGTPNPSEASPVAAGDIPQAGHRPQHPVVCIPKRYLLPSSRSGPRHQPHPSGED</sequence>
<name>A0AAV8QD50_ENSVE</name>
<keyword evidence="3" id="KW-1185">Reference proteome</keyword>
<comment type="caution">
    <text evidence="2">The sequence shown here is derived from an EMBL/GenBank/DDBJ whole genome shotgun (WGS) entry which is preliminary data.</text>
</comment>
<protein>
    <submittedName>
        <fullName evidence="2">Uncharacterized protein</fullName>
    </submittedName>
</protein>
<evidence type="ECO:0000313" key="2">
    <source>
        <dbReference type="EMBL" id="KAJ8472270.1"/>
    </source>
</evidence>
<feature type="region of interest" description="Disordered" evidence="1">
    <location>
        <begin position="1"/>
        <end position="66"/>
    </location>
</feature>
<dbReference type="EMBL" id="JAQQAF010000007">
    <property type="protein sequence ID" value="KAJ8472270.1"/>
    <property type="molecule type" value="Genomic_DNA"/>
</dbReference>
<accession>A0AAV8QD50</accession>
<dbReference type="AlphaFoldDB" id="A0AAV8QD50"/>
<organism evidence="2 3">
    <name type="scientific">Ensete ventricosum</name>
    <name type="common">Abyssinian banana</name>
    <name type="synonym">Musa ensete</name>
    <dbReference type="NCBI Taxonomy" id="4639"/>
    <lineage>
        <taxon>Eukaryota</taxon>
        <taxon>Viridiplantae</taxon>
        <taxon>Streptophyta</taxon>
        <taxon>Embryophyta</taxon>
        <taxon>Tracheophyta</taxon>
        <taxon>Spermatophyta</taxon>
        <taxon>Magnoliopsida</taxon>
        <taxon>Liliopsida</taxon>
        <taxon>Zingiberales</taxon>
        <taxon>Musaceae</taxon>
        <taxon>Ensete</taxon>
    </lineage>
</organism>
<dbReference type="Proteomes" id="UP001222027">
    <property type="component" value="Unassembled WGS sequence"/>
</dbReference>
<feature type="compositionally biased region" description="Polar residues" evidence="1">
    <location>
        <begin position="7"/>
        <end position="20"/>
    </location>
</feature>
<gene>
    <name evidence="2" type="ORF">OPV22_026613</name>
</gene>